<dbReference type="Proteomes" id="UP000684084">
    <property type="component" value="Unassembled WGS sequence"/>
</dbReference>
<protein>
    <submittedName>
        <fullName evidence="1">Uncharacterized protein</fullName>
    </submittedName>
</protein>
<name>A0A2I1FD18_9GLOM</name>
<dbReference type="VEuPathDB" id="FungiDB:RhiirFUN_004303"/>
<dbReference type="VEuPathDB" id="FungiDB:FUN_024452"/>
<reference evidence="1" key="1">
    <citation type="submission" date="2020-05" db="EMBL/GenBank/DDBJ databases">
        <authorList>
            <person name="Rincon C."/>
            <person name="Sanders R I."/>
            <person name="Robbins C."/>
            <person name="Chaturvedi A."/>
        </authorList>
    </citation>
    <scope>NUCLEOTIDE SEQUENCE</scope>
    <source>
        <strain evidence="1">CHB12</strain>
    </source>
</reference>
<proteinExistence type="predicted"/>
<accession>A0A2I1FD18</accession>
<evidence type="ECO:0000313" key="1">
    <source>
        <dbReference type="EMBL" id="CAB5312045.1"/>
    </source>
</evidence>
<dbReference type="VEuPathDB" id="FungiDB:RhiirA1_476443"/>
<evidence type="ECO:0000313" key="2">
    <source>
        <dbReference type="Proteomes" id="UP000684084"/>
    </source>
</evidence>
<dbReference type="EMBL" id="CAGKOT010000002">
    <property type="protein sequence ID" value="CAB5312045.1"/>
    <property type="molecule type" value="Genomic_DNA"/>
</dbReference>
<sequence length="432" mass="48926">MSSIEPLWRAYSERLDTRKFFCRNFRGKTEHKQLVKHNPSVKNLDLTSVDQVENTVLLEHDSDVILHSSFLFCVTENSEFVINGECCSVDLSKLEYTGYSEKISNLTNNNVQISPSPTIRLPVRKIITKHEMITNENTVYELSSTFNANHAENNISKKDHKESSTHSYLKYKLPPSIVYVNSPLINSPSSVFTNENQSMILCIEPPGNPSSCDTSCDTIVTSLRGSSQTCSQTDSTNSLLFEDALYNKSKKTEVVPMFVDTCVHRENEESFIYYEITKAVPVSSVNLCGHKGNETIFPYYETMWTVPPCSVGSHDSMGIGSVPAILENFRYTIHSWNIHNVKKIFGARFSCPPKSPELITSGHTLLILLVDFIRSTAKNTMYKKLLHFLILTKLSLSIYTHMSKKFGNRITCGQHQKEEYSRMALLSVLVKI</sequence>
<organism evidence="1 2">
    <name type="scientific">Rhizophagus irregularis</name>
    <dbReference type="NCBI Taxonomy" id="588596"/>
    <lineage>
        <taxon>Eukaryota</taxon>
        <taxon>Fungi</taxon>
        <taxon>Fungi incertae sedis</taxon>
        <taxon>Mucoromycota</taxon>
        <taxon>Glomeromycotina</taxon>
        <taxon>Glomeromycetes</taxon>
        <taxon>Glomerales</taxon>
        <taxon>Glomeraceae</taxon>
        <taxon>Rhizophagus</taxon>
    </lineage>
</organism>
<comment type="caution">
    <text evidence="1">The sequence shown here is derived from an EMBL/GenBank/DDBJ whole genome shotgun (WGS) entry which is preliminary data.</text>
</comment>
<dbReference type="AlphaFoldDB" id="A0A2I1FD18"/>
<gene>
    <name evidence="1" type="ORF">CHRIB12_LOCUS1617</name>
</gene>
<dbReference type="VEuPathDB" id="FungiDB:RhiirFUN_004304"/>
<dbReference type="OrthoDB" id="2396907at2759"/>